<dbReference type="SUPFAM" id="SSF54593">
    <property type="entry name" value="Glyoxalase/Bleomycin resistance protein/Dihydroxybiphenyl dioxygenase"/>
    <property type="match status" value="1"/>
</dbReference>
<dbReference type="GO" id="GO:0046872">
    <property type="term" value="F:metal ion binding"/>
    <property type="evidence" value="ECO:0007669"/>
    <property type="project" value="UniProtKB-KW"/>
</dbReference>
<feature type="domain" description="VOC" evidence="2">
    <location>
        <begin position="12"/>
        <end position="135"/>
    </location>
</feature>
<dbReference type="InterPro" id="IPR029068">
    <property type="entry name" value="Glyas_Bleomycin-R_OHBP_Dase"/>
</dbReference>
<evidence type="ECO:0000313" key="3">
    <source>
        <dbReference type="EMBL" id="MBB6561008.1"/>
    </source>
</evidence>
<dbReference type="InterPro" id="IPR037523">
    <property type="entry name" value="VOC_core"/>
</dbReference>
<name>A0A7X0PFM3_9BURK</name>
<keyword evidence="1" id="KW-0479">Metal-binding</keyword>
<evidence type="ECO:0000313" key="4">
    <source>
        <dbReference type="Proteomes" id="UP000575083"/>
    </source>
</evidence>
<keyword evidence="4" id="KW-1185">Reference proteome</keyword>
<dbReference type="RefSeq" id="WP_184859604.1">
    <property type="nucleotide sequence ID" value="NZ_JACHLK010000007.1"/>
</dbReference>
<gene>
    <name evidence="3" type="ORF">HNP48_003696</name>
</gene>
<dbReference type="NCBIfam" id="NF008551">
    <property type="entry name" value="PRK11478.1"/>
    <property type="match status" value="1"/>
</dbReference>
<sequence length="138" mass="14945">MAGAPPPLSLAGVHHVALIGSDYARSKRFYTEVLGLAVVNETWRAERQSYKLDLALPDGTQIELFSFPEAPPRPSYPEACGLRHLALRVDDLEACLRTLAVHGVAAEPVRTDPFTGCPFTFIADPDGLPIELVGPLPQ</sequence>
<organism evidence="3 4">
    <name type="scientific">Acidovorax soli</name>
    <dbReference type="NCBI Taxonomy" id="592050"/>
    <lineage>
        <taxon>Bacteria</taxon>
        <taxon>Pseudomonadati</taxon>
        <taxon>Pseudomonadota</taxon>
        <taxon>Betaproteobacteria</taxon>
        <taxon>Burkholderiales</taxon>
        <taxon>Comamonadaceae</taxon>
        <taxon>Acidovorax</taxon>
    </lineage>
</organism>
<proteinExistence type="predicted"/>
<dbReference type="PANTHER" id="PTHR36113:SF6">
    <property type="entry name" value="FOSFOMYCIN RESISTANCE PROTEIN FOSX"/>
    <property type="match status" value="1"/>
</dbReference>
<evidence type="ECO:0000256" key="1">
    <source>
        <dbReference type="ARBA" id="ARBA00022723"/>
    </source>
</evidence>
<dbReference type="AlphaFoldDB" id="A0A7X0PFM3"/>
<dbReference type="PROSITE" id="PS51819">
    <property type="entry name" value="VOC"/>
    <property type="match status" value="1"/>
</dbReference>
<evidence type="ECO:0000259" key="2">
    <source>
        <dbReference type="PROSITE" id="PS51819"/>
    </source>
</evidence>
<dbReference type="InterPro" id="IPR004360">
    <property type="entry name" value="Glyas_Fos-R_dOase_dom"/>
</dbReference>
<dbReference type="CDD" id="cd08352">
    <property type="entry name" value="VOC_Bs_YwkD_like"/>
    <property type="match status" value="1"/>
</dbReference>
<reference evidence="3 4" key="1">
    <citation type="submission" date="2020-08" db="EMBL/GenBank/DDBJ databases">
        <title>Functional genomics of gut bacteria from endangered species of beetles.</title>
        <authorList>
            <person name="Carlos-Shanley C."/>
        </authorList>
    </citation>
    <scope>NUCLEOTIDE SEQUENCE [LARGE SCALE GENOMIC DNA]</scope>
    <source>
        <strain evidence="3 4">S00198</strain>
    </source>
</reference>
<comment type="caution">
    <text evidence="3">The sequence shown here is derived from an EMBL/GenBank/DDBJ whole genome shotgun (WGS) entry which is preliminary data.</text>
</comment>
<accession>A0A7X0PFM3</accession>
<dbReference type="Proteomes" id="UP000575083">
    <property type="component" value="Unassembled WGS sequence"/>
</dbReference>
<dbReference type="PANTHER" id="PTHR36113">
    <property type="entry name" value="LYASE, PUTATIVE-RELATED-RELATED"/>
    <property type="match status" value="1"/>
</dbReference>
<dbReference type="Gene3D" id="3.10.180.10">
    <property type="entry name" value="2,3-Dihydroxybiphenyl 1,2-Dioxygenase, domain 1"/>
    <property type="match status" value="1"/>
</dbReference>
<dbReference type="InterPro" id="IPR037478">
    <property type="entry name" value="YwkD-like_dom"/>
</dbReference>
<dbReference type="EMBL" id="JACHLK010000007">
    <property type="protein sequence ID" value="MBB6561008.1"/>
    <property type="molecule type" value="Genomic_DNA"/>
</dbReference>
<protein>
    <submittedName>
        <fullName evidence="3">Glyoxylase I family protein</fullName>
    </submittedName>
</protein>
<dbReference type="InterPro" id="IPR051332">
    <property type="entry name" value="Fosfomycin_Res_Enzymes"/>
</dbReference>
<dbReference type="Pfam" id="PF00903">
    <property type="entry name" value="Glyoxalase"/>
    <property type="match status" value="1"/>
</dbReference>